<sequence>MKHFHKSILFLALFFILLQSCRQQSQEQAESPQADADIYAEHVRTAEFQTPEEERLDFVLPEGFEVTLFASEPDITKPINMAFDEKGRLWVTQSSEYPIAAGQGEGRDRITILEDTDSDGKADKIQDFANDLNIPIGIVPIKNGAIAYSIPNVYKFLDEDGDGRSESREVLLGPFEHKDTHGMVNNLFRGFDGWIHASHGFSNISTVAGKDGHAIKMVSGNTFRFKSDGSRVEKTTDGRINPFGSDYDEMGYHYSADCHTLPIYQLIWGGNYTQWGKKEPNMGFAPTMMDYGLKSTALSGLVYYTDDQFPEEYRNSFYSGDVVTCRISRNTIEFNGSTPKAIAQSDFLVSKDPWFRPVDIKIGPDGAMYIADFYNRIIGHYEVPLDHPGRDRVSGRIWKITYKGNSRKVTDWSKASQEELIQAMGNRILQIRMVATDELVDRFGMDAIPALAKMVENKKTSPEQLIQGLWALYRLDALPDNVLQNSLEYPDRKVRLHAYKILSNYSQHREEQFATAISDLTDSDPHVQRAAAEFLSLHPNEMAYKKLIELHSNIPEYDTHLAYTMLMAISNHFQEKEILQMAVKENWDEKQAKVVALVISDLNVSEAGDFLLAHLNKFQESDRNSIGFTETIAKTISPTKIENLLQWVKQKSEAEPDVAHLLAKATEQGMNQRAMTVPTSYKLWHVNLAESTLKSIPSKLKYTDLEKEKILFATETAGKNKVSTLNSELKELLTKANSDEDIRSSAARALMMIDPKSNSILIAQTMSDSREEISMRRKLASALGLWENPKSRELLGEGLRNAPTELQETISMELAKSGEGKTQLMTYIKKGYAPARMLKQRAVEENMLANISPLQRKEFEALTANLVPISEERQKLIEERLAEFTPDNKSLADGAVIFEQNCSSCHQIDKKGGLIGPQLDGVGNWGQTALATKILDPNRNITENFRTYNISLNNGQTVSGLYRREEGQTIVLADQTGKEFSVSKPEIKEMIPSKYTLMPDNFNTAISKEEFNALLVYLLNTK</sequence>
<dbReference type="RefSeq" id="WP_258424543.1">
    <property type="nucleotide sequence ID" value="NZ_JANSUY010000017.1"/>
</dbReference>
<dbReference type="SUPFAM" id="SSF48371">
    <property type="entry name" value="ARM repeat"/>
    <property type="match status" value="1"/>
</dbReference>
<protein>
    <submittedName>
        <fullName evidence="7">C-type cytochrome</fullName>
    </submittedName>
</protein>
<dbReference type="PANTHER" id="PTHR33546:SF1">
    <property type="entry name" value="LARGE, MULTIFUNCTIONAL SECRETED PROTEIN"/>
    <property type="match status" value="1"/>
</dbReference>
<dbReference type="PANTHER" id="PTHR33546">
    <property type="entry name" value="LARGE, MULTIFUNCTIONAL SECRETED PROTEIN-RELATED"/>
    <property type="match status" value="1"/>
</dbReference>
<evidence type="ECO:0000313" key="8">
    <source>
        <dbReference type="Proteomes" id="UP001142175"/>
    </source>
</evidence>
<dbReference type="GO" id="GO:0046872">
    <property type="term" value="F:metal ion binding"/>
    <property type="evidence" value="ECO:0007669"/>
    <property type="project" value="UniProtKB-KW"/>
</dbReference>
<dbReference type="InterPro" id="IPR011042">
    <property type="entry name" value="6-blade_b-propeller_TolB-like"/>
</dbReference>
<evidence type="ECO:0000313" key="7">
    <source>
        <dbReference type="EMBL" id="MCR9016695.1"/>
    </source>
</evidence>
<evidence type="ECO:0000256" key="1">
    <source>
        <dbReference type="ARBA" id="ARBA00022617"/>
    </source>
</evidence>
<keyword evidence="5" id="KW-0732">Signal</keyword>
<dbReference type="InterPro" id="IPR011041">
    <property type="entry name" value="Quinoprot_gluc/sorb_DH_b-prop"/>
</dbReference>
<dbReference type="GO" id="GO:0009055">
    <property type="term" value="F:electron transfer activity"/>
    <property type="evidence" value="ECO:0007669"/>
    <property type="project" value="InterPro"/>
</dbReference>
<dbReference type="Pfam" id="PF00034">
    <property type="entry name" value="Cytochrom_C"/>
    <property type="match status" value="1"/>
</dbReference>
<evidence type="ECO:0000256" key="4">
    <source>
        <dbReference type="PROSITE-ProRule" id="PRU00433"/>
    </source>
</evidence>
<dbReference type="InterPro" id="IPR011989">
    <property type="entry name" value="ARM-like"/>
</dbReference>
<reference evidence="7" key="1">
    <citation type="submission" date="2022-08" db="EMBL/GenBank/DDBJ databases">
        <authorList>
            <person name="Zhang D."/>
        </authorList>
    </citation>
    <scope>NUCLEOTIDE SEQUENCE</scope>
    <source>
        <strain evidence="7">XJ19-11</strain>
    </source>
</reference>
<accession>A0A9X2PAA1</accession>
<keyword evidence="8" id="KW-1185">Reference proteome</keyword>
<dbReference type="InterPro" id="IPR055557">
    <property type="entry name" value="DUF7133"/>
</dbReference>
<evidence type="ECO:0000256" key="5">
    <source>
        <dbReference type="SAM" id="SignalP"/>
    </source>
</evidence>
<dbReference type="Gene3D" id="2.120.10.30">
    <property type="entry name" value="TolB, C-terminal domain"/>
    <property type="match status" value="1"/>
</dbReference>
<evidence type="ECO:0000259" key="6">
    <source>
        <dbReference type="PROSITE" id="PS51007"/>
    </source>
</evidence>
<comment type="caution">
    <text evidence="7">The sequence shown here is derived from an EMBL/GenBank/DDBJ whole genome shotgun (WGS) entry which is preliminary data.</text>
</comment>
<dbReference type="NCBIfam" id="TIGR02604">
    <property type="entry name" value="Piru_Ver_Nterm"/>
    <property type="match status" value="1"/>
</dbReference>
<dbReference type="SUPFAM" id="SSF46626">
    <property type="entry name" value="Cytochrome c"/>
    <property type="match status" value="1"/>
</dbReference>
<dbReference type="SUPFAM" id="SSF50952">
    <property type="entry name" value="Soluble quinoprotein glucose dehydrogenase"/>
    <property type="match status" value="1"/>
</dbReference>
<dbReference type="InterPro" id="IPR009056">
    <property type="entry name" value="Cyt_c-like_dom"/>
</dbReference>
<dbReference type="PROSITE" id="PS51007">
    <property type="entry name" value="CYTC"/>
    <property type="match status" value="1"/>
</dbReference>
<dbReference type="InterPro" id="IPR016024">
    <property type="entry name" value="ARM-type_fold"/>
</dbReference>
<dbReference type="Gene3D" id="1.10.760.10">
    <property type="entry name" value="Cytochrome c-like domain"/>
    <property type="match status" value="1"/>
</dbReference>
<feature type="chain" id="PRO_5040770225" evidence="5">
    <location>
        <begin position="26"/>
        <end position="1022"/>
    </location>
</feature>
<dbReference type="Gene3D" id="1.25.10.10">
    <property type="entry name" value="Leucine-rich Repeat Variant"/>
    <property type="match status" value="1"/>
</dbReference>
<dbReference type="PROSITE" id="PS51257">
    <property type="entry name" value="PROKAR_LIPOPROTEIN"/>
    <property type="match status" value="1"/>
</dbReference>
<name>A0A9X2PAA1_9BACT</name>
<dbReference type="AlphaFoldDB" id="A0A9X2PAA1"/>
<evidence type="ECO:0000256" key="2">
    <source>
        <dbReference type="ARBA" id="ARBA00022723"/>
    </source>
</evidence>
<evidence type="ECO:0000256" key="3">
    <source>
        <dbReference type="ARBA" id="ARBA00023004"/>
    </source>
</evidence>
<dbReference type="EMBL" id="JANSUY010000017">
    <property type="protein sequence ID" value="MCR9016695.1"/>
    <property type="molecule type" value="Genomic_DNA"/>
</dbReference>
<dbReference type="InterPro" id="IPR036909">
    <property type="entry name" value="Cyt_c-like_dom_sf"/>
</dbReference>
<gene>
    <name evidence="7" type="ORF">NU887_16790</name>
</gene>
<dbReference type="NCBIfam" id="TIGR02603">
    <property type="entry name" value="CxxCH_TIGR02603"/>
    <property type="match status" value="1"/>
</dbReference>
<dbReference type="InterPro" id="IPR013428">
    <property type="entry name" value="Membrane-bound_put_N"/>
</dbReference>
<organism evidence="7 8">
    <name type="scientific">Aquiflexum gelatinilyticum</name>
    <dbReference type="NCBI Taxonomy" id="2961943"/>
    <lineage>
        <taxon>Bacteria</taxon>
        <taxon>Pseudomonadati</taxon>
        <taxon>Bacteroidota</taxon>
        <taxon>Cytophagia</taxon>
        <taxon>Cytophagales</taxon>
        <taxon>Cyclobacteriaceae</taxon>
        <taxon>Aquiflexum</taxon>
    </lineage>
</organism>
<dbReference type="Proteomes" id="UP001142175">
    <property type="component" value="Unassembled WGS sequence"/>
</dbReference>
<dbReference type="Pfam" id="PF23500">
    <property type="entry name" value="DUF7133"/>
    <property type="match status" value="1"/>
</dbReference>
<dbReference type="GO" id="GO:0020037">
    <property type="term" value="F:heme binding"/>
    <property type="evidence" value="ECO:0007669"/>
    <property type="project" value="InterPro"/>
</dbReference>
<keyword evidence="2 4" id="KW-0479">Metal-binding</keyword>
<dbReference type="InterPro" id="IPR013427">
    <property type="entry name" value="Haem-bd_dom_put"/>
</dbReference>
<feature type="domain" description="Cytochrome c" evidence="6">
    <location>
        <begin position="889"/>
        <end position="1022"/>
    </location>
</feature>
<feature type="signal peptide" evidence="5">
    <location>
        <begin position="1"/>
        <end position="25"/>
    </location>
</feature>
<keyword evidence="1 4" id="KW-0349">Heme</keyword>
<keyword evidence="3 4" id="KW-0408">Iron</keyword>
<proteinExistence type="predicted"/>